<keyword evidence="7" id="KW-0732">Signal</keyword>
<dbReference type="InterPro" id="IPR014001">
    <property type="entry name" value="Helicase_ATP-bd"/>
</dbReference>
<evidence type="ECO:0000259" key="9">
    <source>
        <dbReference type="PROSITE" id="PS51194"/>
    </source>
</evidence>
<dbReference type="InterPro" id="IPR027417">
    <property type="entry name" value="P-loop_NTPase"/>
</dbReference>
<dbReference type="SUPFAM" id="SSF52540">
    <property type="entry name" value="P-loop containing nucleoside triphosphate hydrolases"/>
    <property type="match status" value="1"/>
</dbReference>
<dbReference type="GO" id="GO:0003723">
    <property type="term" value="F:RNA binding"/>
    <property type="evidence" value="ECO:0007669"/>
    <property type="project" value="UniProtKB-KW"/>
</dbReference>
<dbReference type="PROSITE" id="PS51192">
    <property type="entry name" value="HELICASE_ATP_BIND_1"/>
    <property type="match status" value="1"/>
</dbReference>
<feature type="domain" description="Helicase ATP-binding" evidence="8">
    <location>
        <begin position="154"/>
        <end position="334"/>
    </location>
</feature>
<organism evidence="10">
    <name type="scientific">Emiliania huxleyi</name>
    <name type="common">Coccolithophore</name>
    <name type="synonym">Pontosphaera huxleyi</name>
    <dbReference type="NCBI Taxonomy" id="2903"/>
    <lineage>
        <taxon>Eukaryota</taxon>
        <taxon>Haptista</taxon>
        <taxon>Haptophyta</taxon>
        <taxon>Prymnesiophyceae</taxon>
        <taxon>Isochrysidales</taxon>
        <taxon>Noelaerhabdaceae</taxon>
        <taxon>Emiliania</taxon>
    </lineage>
</organism>
<accession>A0A7S3S4A5</accession>
<dbReference type="GO" id="GO:0003724">
    <property type="term" value="F:RNA helicase activity"/>
    <property type="evidence" value="ECO:0007669"/>
    <property type="project" value="UniProtKB-EC"/>
</dbReference>
<dbReference type="SMART" id="SM00490">
    <property type="entry name" value="HELICc"/>
    <property type="match status" value="1"/>
</dbReference>
<evidence type="ECO:0000256" key="4">
    <source>
        <dbReference type="ARBA" id="ARBA00022806"/>
    </source>
</evidence>
<feature type="compositionally biased region" description="Acidic residues" evidence="6">
    <location>
        <begin position="107"/>
        <end position="119"/>
    </location>
</feature>
<dbReference type="PROSITE" id="PS00039">
    <property type="entry name" value="DEAD_ATP_HELICASE"/>
    <property type="match status" value="1"/>
</dbReference>
<gene>
    <name evidence="10" type="ORF">EHUX00137_LOCUS13776</name>
</gene>
<evidence type="ECO:0000256" key="3">
    <source>
        <dbReference type="ARBA" id="ARBA00022801"/>
    </source>
</evidence>
<dbReference type="CDD" id="cd18787">
    <property type="entry name" value="SF2_C_DEAD"/>
    <property type="match status" value="1"/>
</dbReference>
<dbReference type="InterPro" id="IPR011545">
    <property type="entry name" value="DEAD/DEAH_box_helicase_dom"/>
</dbReference>
<evidence type="ECO:0000313" key="10">
    <source>
        <dbReference type="EMBL" id="CAE0543638.1"/>
    </source>
</evidence>
<evidence type="ECO:0000256" key="1">
    <source>
        <dbReference type="ARBA" id="ARBA00006517"/>
    </source>
</evidence>
<dbReference type="InterPro" id="IPR012562">
    <property type="entry name" value="GUCT"/>
</dbReference>
<dbReference type="Pfam" id="PF00270">
    <property type="entry name" value="DEAD"/>
    <property type="match status" value="1"/>
</dbReference>
<dbReference type="CDD" id="cd00268">
    <property type="entry name" value="DEADc"/>
    <property type="match status" value="1"/>
</dbReference>
<feature type="chain" id="PRO_5031227331" description="RNA helicase" evidence="7">
    <location>
        <begin position="16"/>
        <end position="839"/>
    </location>
</feature>
<evidence type="ECO:0000256" key="2">
    <source>
        <dbReference type="ARBA" id="ARBA00022741"/>
    </source>
</evidence>
<dbReference type="Pfam" id="PF08152">
    <property type="entry name" value="GUCT"/>
    <property type="match status" value="1"/>
</dbReference>
<dbReference type="InterPro" id="IPR001650">
    <property type="entry name" value="Helicase_C-like"/>
</dbReference>
<dbReference type="AlphaFoldDB" id="A0A7S3S4A5"/>
<name>A0A7S3S4A5_EMIHU</name>
<dbReference type="InterPro" id="IPR050079">
    <property type="entry name" value="DEAD_box_RNA_helicase"/>
</dbReference>
<proteinExistence type="inferred from homology"/>
<evidence type="ECO:0000256" key="7">
    <source>
        <dbReference type="SAM" id="SignalP"/>
    </source>
</evidence>
<evidence type="ECO:0000256" key="6">
    <source>
        <dbReference type="SAM" id="MobiDB-lite"/>
    </source>
</evidence>
<evidence type="ECO:0000259" key="8">
    <source>
        <dbReference type="PROSITE" id="PS51192"/>
    </source>
</evidence>
<dbReference type="PANTHER" id="PTHR47959">
    <property type="entry name" value="ATP-DEPENDENT RNA HELICASE RHLE-RELATED"/>
    <property type="match status" value="1"/>
</dbReference>
<dbReference type="Pfam" id="PF00271">
    <property type="entry name" value="Helicase_C"/>
    <property type="match status" value="1"/>
</dbReference>
<dbReference type="InterPro" id="IPR044742">
    <property type="entry name" value="DEAD/DEAH_RhlB"/>
</dbReference>
<protein>
    <recommendedName>
        <fullName evidence="11">RNA helicase</fullName>
    </recommendedName>
</protein>
<dbReference type="GO" id="GO:0005829">
    <property type="term" value="C:cytosol"/>
    <property type="evidence" value="ECO:0007669"/>
    <property type="project" value="TreeGrafter"/>
</dbReference>
<keyword evidence="3" id="KW-0378">Hydrolase</keyword>
<dbReference type="PROSITE" id="PS51194">
    <property type="entry name" value="HELICASE_CTER"/>
    <property type="match status" value="1"/>
</dbReference>
<keyword evidence="4" id="KW-0347">Helicase</keyword>
<dbReference type="InterPro" id="IPR000629">
    <property type="entry name" value="RNA-helicase_DEAD-box_CS"/>
</dbReference>
<feature type="domain" description="Helicase C-terminal" evidence="9">
    <location>
        <begin position="365"/>
        <end position="513"/>
    </location>
</feature>
<evidence type="ECO:0008006" key="11">
    <source>
        <dbReference type="Google" id="ProtNLM"/>
    </source>
</evidence>
<dbReference type="Gene3D" id="3.40.50.300">
    <property type="entry name" value="P-loop containing nucleotide triphosphate hydrolases"/>
    <property type="match status" value="2"/>
</dbReference>
<keyword evidence="5" id="KW-0067">ATP-binding</keyword>
<evidence type="ECO:0000256" key="5">
    <source>
        <dbReference type="ARBA" id="ARBA00022840"/>
    </source>
</evidence>
<dbReference type="EMBL" id="HBIR01018299">
    <property type="protein sequence ID" value="CAE0543638.1"/>
    <property type="molecule type" value="Transcribed_RNA"/>
</dbReference>
<dbReference type="SMART" id="SM00487">
    <property type="entry name" value="DEXDc"/>
    <property type="match status" value="1"/>
</dbReference>
<dbReference type="GO" id="GO:0016787">
    <property type="term" value="F:hydrolase activity"/>
    <property type="evidence" value="ECO:0007669"/>
    <property type="project" value="UniProtKB-KW"/>
</dbReference>
<reference evidence="10" key="1">
    <citation type="submission" date="2021-01" db="EMBL/GenBank/DDBJ databases">
        <authorList>
            <person name="Corre E."/>
            <person name="Pelletier E."/>
            <person name="Niang G."/>
            <person name="Scheremetjew M."/>
            <person name="Finn R."/>
            <person name="Kale V."/>
            <person name="Holt S."/>
            <person name="Cochrane G."/>
            <person name="Meng A."/>
            <person name="Brown T."/>
            <person name="Cohen L."/>
        </authorList>
    </citation>
    <scope>NUCLEOTIDE SEQUENCE</scope>
    <source>
        <strain evidence="10">379</strain>
    </source>
</reference>
<feature type="region of interest" description="Disordered" evidence="6">
    <location>
        <begin position="93"/>
        <end position="125"/>
    </location>
</feature>
<comment type="similarity">
    <text evidence="1">Belongs to the DEAD box helicase family. DDX21/DDX50 subfamily.</text>
</comment>
<dbReference type="PANTHER" id="PTHR47959:SF1">
    <property type="entry name" value="ATP-DEPENDENT RNA HELICASE DBPA"/>
    <property type="match status" value="1"/>
</dbReference>
<dbReference type="GO" id="GO:0005524">
    <property type="term" value="F:ATP binding"/>
    <property type="evidence" value="ECO:0007669"/>
    <property type="project" value="UniProtKB-KW"/>
</dbReference>
<feature type="signal peptide" evidence="7">
    <location>
        <begin position="1"/>
        <end position="15"/>
    </location>
</feature>
<keyword evidence="2" id="KW-0547">Nucleotide-binding</keyword>
<sequence length="839" mass="89661">MRALFSLVAVTTAAALTAPYHAASRHAVHHRHAPPIAVAPANGASSPLAGGGPLELLELGAPADLTVGSESLDIDLDLDLDAADPTAAIERALRSEGRGGESALGVAEEDTEEEEEEYDPERPPIASFDVGAATVAVLAAKGITHFTPIQAKSFSLLKGGADMLGRSRTGTGKTLAFALPLITALAELQEPGERLPRGRTPRMVVLAPTRELARQVSEVCSMLAAPHRLRTVLFHGGVPYPPQQRALRDGVDVLIGTPGRIIDHLNEGALDLSAVRFAVLDEADEMLNMGFKDDVETILQATDDSLRQTVLFSATHPPWVKSVAREYQKSPELIDVVGRGRSEAASTVQHIAVLTPDAEASRARTLADLISVHATGADTRTIVFTATKREVDELCVSAALAPLSAQPLHGDISQKARETTLQKFRDGHFPVLVATDVAARGIDIEGVDLIVQYRLPQDSESYVHRSGRTGRAGRSGTAILLHSERERRSVGDLERRTGIRFAKQGPPSVQTVMGAAAALVPRRIGTVDPRLLPYFEEAAAALLEGDDALQKVAAMCAVVAGQSSLSQHSLLTGEEHLKTLLVEATDGAPLEARDAVASVAQLVPSLNGERCADSIGKIRQCASPCKLVFDLPDEMADAVVAAFDALAATDGGEDGAARPSGRRPTLLDSGVLSISACAELPELRPLGGRGGGRLGLLLHTRLHALEVHLYVEPLHRLDRPVRLEDATQRHQRTRARLAHALLCRLVGEHLVADLAQRALNVEQRDAPHRLHHQVGCPLPLLWTFLAPPHPFWGRGRRAAAARRAGRRRAAARRGQQIAWPHGDRCGGGRLPFGHGRCIV</sequence>